<evidence type="ECO:0000313" key="2">
    <source>
        <dbReference type="Proteomes" id="UP000045545"/>
    </source>
</evidence>
<accession>A0A0E4C964</accession>
<dbReference type="Pfam" id="PF01144">
    <property type="entry name" value="CoA_trans"/>
    <property type="match status" value="1"/>
</dbReference>
<dbReference type="SUPFAM" id="SSF100950">
    <property type="entry name" value="NagB/RpiA/CoA transferase-like"/>
    <property type="match status" value="1"/>
</dbReference>
<gene>
    <name evidence="1" type="ORF">1213</name>
</gene>
<dbReference type="InterPro" id="IPR037171">
    <property type="entry name" value="NagB/RpiA_transferase-like"/>
</dbReference>
<name>A0A0E4C964_9FIRM</name>
<reference evidence="1 2" key="1">
    <citation type="submission" date="2015-03" db="EMBL/GenBank/DDBJ databases">
        <authorList>
            <person name="Murphy D."/>
        </authorList>
    </citation>
    <scope>NUCLEOTIDE SEQUENCE [LARGE SCALE GENOMIC DNA]</scope>
    <source>
        <strain evidence="1 2">OL-4</strain>
    </source>
</reference>
<dbReference type="AlphaFoldDB" id="A0A0E4C964"/>
<proteinExistence type="predicted"/>
<keyword evidence="2" id="KW-1185">Reference proteome</keyword>
<protein>
    <submittedName>
        <fullName evidence="1">Coenzyme A transferase family I</fullName>
    </submittedName>
</protein>
<dbReference type="OrthoDB" id="9777193at2"/>
<organism evidence="1 2">
    <name type="scientific">Syntrophomonas zehnderi OL-4</name>
    <dbReference type="NCBI Taxonomy" id="690567"/>
    <lineage>
        <taxon>Bacteria</taxon>
        <taxon>Bacillati</taxon>
        <taxon>Bacillota</taxon>
        <taxon>Clostridia</taxon>
        <taxon>Eubacteriales</taxon>
        <taxon>Syntrophomonadaceae</taxon>
        <taxon>Syntrophomonas</taxon>
    </lineage>
</organism>
<dbReference type="STRING" id="690567.1213"/>
<keyword evidence="1" id="KW-0808">Transferase</keyword>
<evidence type="ECO:0000313" key="1">
    <source>
        <dbReference type="EMBL" id="CFX88023.1"/>
    </source>
</evidence>
<dbReference type="InterPro" id="IPR004165">
    <property type="entry name" value="CoA_trans_fam_I"/>
</dbReference>
<dbReference type="Gene3D" id="3.40.1080.10">
    <property type="entry name" value="Glutaconate Coenzyme A-transferase"/>
    <property type="match status" value="1"/>
</dbReference>
<dbReference type="Proteomes" id="UP000045545">
    <property type="component" value="Unassembled WGS sequence"/>
</dbReference>
<dbReference type="GO" id="GO:0008410">
    <property type="term" value="F:CoA-transferase activity"/>
    <property type="evidence" value="ECO:0007669"/>
    <property type="project" value="InterPro"/>
</dbReference>
<dbReference type="Gene3D" id="3.30.30.40">
    <property type="match status" value="1"/>
</dbReference>
<sequence length="368" mass="42023">MCVSSKFQYNEKALENLRIKDTSILDHLIDHQSFRENSLKKNRRKEDKRMSLKDAIAKYVDDGDICTDAGFAYVRTPIQAYFEIMRQGKKNLHFIGSPNTNQSYLMFKGCAKYSHNSYVGAEMRGTDRLYVRNIKQGRGIVLSEWGHGSMGQGFKAAQYGMPFVASKQLLGSEMLDYNPYVKVDTDPFTGQPVTLIPALHPDVTIIHCQQADMFGNAKIFGPAVNDIALAHSARKVIITCEEVVPELQLRFDPAFTVIPFVVVDAVVELPFGALPGACPGYYYWYREWWEWIFRIASKTDEAMDHYLQYWVYGSDDQWGFIDKMSQHMGGSSYLHNLKRLERAEEYLIEDKGVSFDYQMVIPTSEGGV</sequence>
<dbReference type="SMART" id="SM00882">
    <property type="entry name" value="CoA_trans"/>
    <property type="match status" value="1"/>
</dbReference>
<dbReference type="EMBL" id="CGIH01000033">
    <property type="protein sequence ID" value="CFX88023.1"/>
    <property type="molecule type" value="Genomic_DNA"/>
</dbReference>